<dbReference type="AlphaFoldDB" id="A0A644ZQC6"/>
<dbReference type="PANTHER" id="PTHR12905">
    <property type="entry name" value="METALLOPHOSPHOESTERASE"/>
    <property type="match status" value="1"/>
</dbReference>
<sequence length="226" mass="25729">MAKRLRVLLVADEESKYIWDHFDRSRFKGVDVIISCGDLKASYLSFLTTMVAAPLLYVPGNHDGEYLHNPPEGCDDLTEKMVMIKGVRFIGFGGAHSRSPKPFHYTEKDLSRQVVRRLPEICTNGGFDVLVTHAPAEGLGDGSDTFHKGFRGYLALIHQFKPVYHLHGHQHLNYDRAVARLEYKGTKVINGFGYQLIDMEVPDQAVKRLSYLKTRYDLVKEYGRII</sequence>
<dbReference type="Gene3D" id="3.60.21.10">
    <property type="match status" value="1"/>
</dbReference>
<gene>
    <name evidence="2" type="ORF">SDC9_89843</name>
</gene>
<name>A0A644ZQC6_9ZZZZ</name>
<evidence type="ECO:0000313" key="2">
    <source>
        <dbReference type="EMBL" id="MPM43170.1"/>
    </source>
</evidence>
<dbReference type="GO" id="GO:0016787">
    <property type="term" value="F:hydrolase activity"/>
    <property type="evidence" value="ECO:0007669"/>
    <property type="project" value="InterPro"/>
</dbReference>
<dbReference type="InterPro" id="IPR051693">
    <property type="entry name" value="UPF0046_metallophosphoest"/>
</dbReference>
<dbReference type="InterPro" id="IPR004843">
    <property type="entry name" value="Calcineurin-like_PHP"/>
</dbReference>
<dbReference type="InterPro" id="IPR029052">
    <property type="entry name" value="Metallo-depent_PP-like"/>
</dbReference>
<protein>
    <recommendedName>
        <fullName evidence="1">Calcineurin-like phosphoesterase domain-containing protein</fullName>
    </recommendedName>
</protein>
<reference evidence="2" key="1">
    <citation type="submission" date="2019-08" db="EMBL/GenBank/DDBJ databases">
        <authorList>
            <person name="Kucharzyk K."/>
            <person name="Murdoch R.W."/>
            <person name="Higgins S."/>
            <person name="Loffler F."/>
        </authorList>
    </citation>
    <scope>NUCLEOTIDE SEQUENCE</scope>
</reference>
<proteinExistence type="predicted"/>
<comment type="caution">
    <text evidence="2">The sequence shown here is derived from an EMBL/GenBank/DDBJ whole genome shotgun (WGS) entry which is preliminary data.</text>
</comment>
<dbReference type="SUPFAM" id="SSF56300">
    <property type="entry name" value="Metallo-dependent phosphatases"/>
    <property type="match status" value="1"/>
</dbReference>
<feature type="domain" description="Calcineurin-like phosphoesterase" evidence="1">
    <location>
        <begin position="18"/>
        <end position="171"/>
    </location>
</feature>
<dbReference type="Pfam" id="PF00149">
    <property type="entry name" value="Metallophos"/>
    <property type="match status" value="1"/>
</dbReference>
<accession>A0A644ZQC6</accession>
<evidence type="ECO:0000259" key="1">
    <source>
        <dbReference type="Pfam" id="PF00149"/>
    </source>
</evidence>
<organism evidence="2">
    <name type="scientific">bioreactor metagenome</name>
    <dbReference type="NCBI Taxonomy" id="1076179"/>
    <lineage>
        <taxon>unclassified sequences</taxon>
        <taxon>metagenomes</taxon>
        <taxon>ecological metagenomes</taxon>
    </lineage>
</organism>
<dbReference type="EMBL" id="VSSQ01010003">
    <property type="protein sequence ID" value="MPM43170.1"/>
    <property type="molecule type" value="Genomic_DNA"/>
</dbReference>
<dbReference type="PANTHER" id="PTHR12905:SF0">
    <property type="entry name" value="CALCINEURIN-LIKE PHOSPHOESTERASE DOMAIN-CONTAINING PROTEIN"/>
    <property type="match status" value="1"/>
</dbReference>